<accession>A0AAN9JJ67</accession>
<dbReference type="AlphaFoldDB" id="A0AAN9JJ67"/>
<feature type="compositionally biased region" description="Basic and acidic residues" evidence="1">
    <location>
        <begin position="177"/>
        <end position="192"/>
    </location>
</feature>
<dbReference type="InterPro" id="IPR039300">
    <property type="entry name" value="JASON"/>
</dbReference>
<sequence>MLKRVLGFLLRFFFRSFAKLMGCFLACLRIRDLRRIHTSHSNSTDVLISGNRLSSSLSEEDGEYSGTNGMENQEYEKGLKDEAKFLKACGTIAGTPVEIRKASEKLKLSTSSDKDADISTFHSWLPHTSVEKLQLDVQQFDPPTPVKLTHEWGNGTDSFEHTPSSCISNEQDTQDVSIDRTEGSGSRNLHDADWSERKALSPWLPTDTQRKNKSVRFECDADLESYRSSSDDGHKPPNNQTAFKSSPYPTPLKLFDEMQTPGTVYPASLDELHSGKGEVRSQFVYPTFNPAENVFWCKIVEENDFNPEEDTGDVCDLVDATPNPDRGLKKNLNENEDIHFSPKWWDGNGIPNTTTKYKEDQRVKWHATPFEERLDKALSEGSLISQRKFVRGKPVAFDEIEESVTASS</sequence>
<comment type="caution">
    <text evidence="2">The sequence shown here is derived from an EMBL/GenBank/DDBJ whole genome shotgun (WGS) entry which is preliminary data.</text>
</comment>
<reference evidence="2 3" key="1">
    <citation type="submission" date="2024-01" db="EMBL/GenBank/DDBJ databases">
        <title>The genomes of 5 underutilized Papilionoideae crops provide insights into root nodulation and disease resistance.</title>
        <authorList>
            <person name="Yuan L."/>
        </authorList>
    </citation>
    <scope>NUCLEOTIDE SEQUENCE [LARGE SCALE GENOMIC DNA]</scope>
    <source>
        <strain evidence="2">LY-2023</strain>
        <tissue evidence="2">Leaf</tissue>
    </source>
</reference>
<feature type="compositionally biased region" description="Polar residues" evidence="1">
    <location>
        <begin position="155"/>
        <end position="176"/>
    </location>
</feature>
<evidence type="ECO:0000256" key="1">
    <source>
        <dbReference type="SAM" id="MobiDB-lite"/>
    </source>
</evidence>
<gene>
    <name evidence="2" type="ORF">RJT34_11032</name>
</gene>
<dbReference type="PANTHER" id="PTHR33318:SF17">
    <property type="entry name" value="PROTEIN JASON"/>
    <property type="match status" value="1"/>
</dbReference>
<protein>
    <recommendedName>
        <fullName evidence="4">Protein JASON</fullName>
    </recommendedName>
</protein>
<dbReference type="GO" id="GO:0007142">
    <property type="term" value="P:male meiosis II"/>
    <property type="evidence" value="ECO:0007669"/>
    <property type="project" value="InterPro"/>
</dbReference>
<organism evidence="2 3">
    <name type="scientific">Clitoria ternatea</name>
    <name type="common">Butterfly pea</name>
    <dbReference type="NCBI Taxonomy" id="43366"/>
    <lineage>
        <taxon>Eukaryota</taxon>
        <taxon>Viridiplantae</taxon>
        <taxon>Streptophyta</taxon>
        <taxon>Embryophyta</taxon>
        <taxon>Tracheophyta</taxon>
        <taxon>Spermatophyta</taxon>
        <taxon>Magnoliopsida</taxon>
        <taxon>eudicotyledons</taxon>
        <taxon>Gunneridae</taxon>
        <taxon>Pentapetalae</taxon>
        <taxon>rosids</taxon>
        <taxon>fabids</taxon>
        <taxon>Fabales</taxon>
        <taxon>Fabaceae</taxon>
        <taxon>Papilionoideae</taxon>
        <taxon>50 kb inversion clade</taxon>
        <taxon>NPAAA clade</taxon>
        <taxon>indigoferoid/millettioid clade</taxon>
        <taxon>Phaseoleae</taxon>
        <taxon>Clitoria</taxon>
    </lineage>
</organism>
<evidence type="ECO:0008006" key="4">
    <source>
        <dbReference type="Google" id="ProtNLM"/>
    </source>
</evidence>
<dbReference type="PANTHER" id="PTHR33318">
    <property type="entry name" value="ASPARTYL/GLUTAMYL-TRNA(ASN/GLN) AMIDOTRANSFERASE SUBUNIT"/>
    <property type="match status" value="1"/>
</dbReference>
<proteinExistence type="predicted"/>
<dbReference type="Proteomes" id="UP001359559">
    <property type="component" value="Unassembled WGS sequence"/>
</dbReference>
<name>A0AAN9JJ67_CLITE</name>
<evidence type="ECO:0000313" key="3">
    <source>
        <dbReference type="Proteomes" id="UP001359559"/>
    </source>
</evidence>
<feature type="region of interest" description="Disordered" evidence="1">
    <location>
        <begin position="142"/>
        <end position="192"/>
    </location>
</feature>
<evidence type="ECO:0000313" key="2">
    <source>
        <dbReference type="EMBL" id="KAK7300195.1"/>
    </source>
</evidence>
<keyword evidence="3" id="KW-1185">Reference proteome</keyword>
<feature type="region of interest" description="Disordered" evidence="1">
    <location>
        <begin position="225"/>
        <end position="250"/>
    </location>
</feature>
<dbReference type="EMBL" id="JAYKXN010000003">
    <property type="protein sequence ID" value="KAK7300195.1"/>
    <property type="molecule type" value="Genomic_DNA"/>
</dbReference>